<proteinExistence type="predicted"/>
<sequence length="40" mass="4560">MMKNGLFDYFVSTIGKIGRTVIEVAPLVIHNILDILRQDE</sequence>
<dbReference type="AlphaFoldDB" id="W9NVK2"/>
<dbReference type="OrthoDB" id="3693942at2759"/>
<organism evidence="1">
    <name type="scientific">Fusarium oxysporum f. sp. pisi HDV247</name>
    <dbReference type="NCBI Taxonomy" id="1080344"/>
    <lineage>
        <taxon>Eukaryota</taxon>
        <taxon>Fungi</taxon>
        <taxon>Dikarya</taxon>
        <taxon>Ascomycota</taxon>
        <taxon>Pezizomycotina</taxon>
        <taxon>Sordariomycetes</taxon>
        <taxon>Hypocreomycetidae</taxon>
        <taxon>Hypocreales</taxon>
        <taxon>Nectriaceae</taxon>
        <taxon>Fusarium</taxon>
        <taxon>Fusarium oxysporum species complex</taxon>
    </lineage>
</organism>
<evidence type="ECO:0000313" key="1">
    <source>
        <dbReference type="EMBL" id="EXA33992.1"/>
    </source>
</evidence>
<dbReference type="EMBL" id="JH650983">
    <property type="protein sequence ID" value="EXA33992.1"/>
    <property type="molecule type" value="Genomic_DNA"/>
</dbReference>
<gene>
    <name evidence="1" type="ORF">FOVG_14856</name>
</gene>
<name>W9NVK2_FUSOX</name>
<dbReference type="HOGENOM" id="CLU_3299398_0_0_1"/>
<dbReference type="Proteomes" id="UP000030751">
    <property type="component" value="Unassembled WGS sequence"/>
</dbReference>
<protein>
    <submittedName>
        <fullName evidence="1">Uncharacterized protein</fullName>
    </submittedName>
</protein>
<accession>W9NVK2</accession>
<reference evidence="1" key="1">
    <citation type="submission" date="2011-10" db="EMBL/GenBank/DDBJ databases">
        <title>The Genome Sequence of Fusarium oxysporum HDV247.</title>
        <authorList>
            <consortium name="The Broad Institute Genome Sequencing Platform"/>
            <person name="Ma L.-J."/>
            <person name="Gale L.R."/>
            <person name="Schwartz D.C."/>
            <person name="Zhou S."/>
            <person name="Corby-Kistler H."/>
            <person name="Young S.K."/>
            <person name="Zeng Q."/>
            <person name="Gargeya S."/>
            <person name="Fitzgerald M."/>
            <person name="Haas B."/>
            <person name="Abouelleil A."/>
            <person name="Alvarado L."/>
            <person name="Arachchi H.M."/>
            <person name="Berlin A."/>
            <person name="Brown A."/>
            <person name="Chapman S.B."/>
            <person name="Chen Z."/>
            <person name="Dunbar C."/>
            <person name="Freedman E."/>
            <person name="Gearin G."/>
            <person name="Goldberg J."/>
            <person name="Griggs A."/>
            <person name="Gujja S."/>
            <person name="Heiman D."/>
            <person name="Howarth C."/>
            <person name="Larson L."/>
            <person name="Lui A."/>
            <person name="MacDonald P.J.P."/>
            <person name="Montmayeur A."/>
            <person name="Murphy C."/>
            <person name="Neiman D."/>
            <person name="Pearson M."/>
            <person name="Priest M."/>
            <person name="Roberts A."/>
            <person name="Saif S."/>
            <person name="Shea T."/>
            <person name="Shenoy N."/>
            <person name="Sisk P."/>
            <person name="Stolte C."/>
            <person name="Sykes S."/>
            <person name="Wortman J."/>
            <person name="Nusbaum C."/>
            <person name="Birren B."/>
        </authorList>
    </citation>
    <scope>NUCLEOTIDE SEQUENCE [LARGE SCALE GENOMIC DNA]</scope>
    <source>
        <strain evidence="1">HDV247</strain>
    </source>
</reference>
<reference evidence="1" key="2">
    <citation type="submission" date="2012-05" db="EMBL/GenBank/DDBJ databases">
        <title>Annotation of the Genome Sequence of Fusarium oxysporum HDV247.</title>
        <authorList>
            <consortium name="The Broad Institute Genomics Platform"/>
            <person name="Ma L.-J."/>
            <person name="Corby-Kistler H."/>
            <person name="Broz K."/>
            <person name="Gale L.R."/>
            <person name="Jonkers W."/>
            <person name="O'Donnell K."/>
            <person name="Ploetz R."/>
            <person name="Steinberg C."/>
            <person name="Schwartz D.C."/>
            <person name="VanEtten H."/>
            <person name="Zhou S."/>
            <person name="Young S.K."/>
            <person name="Zeng Q."/>
            <person name="Gargeya S."/>
            <person name="Fitzgerald M."/>
            <person name="Abouelleil A."/>
            <person name="Alvarado L."/>
            <person name="Chapman S.B."/>
            <person name="Gainer-Dewar J."/>
            <person name="Goldberg J."/>
            <person name="Griggs A."/>
            <person name="Gujja S."/>
            <person name="Hansen M."/>
            <person name="Howarth C."/>
            <person name="Imamovic A."/>
            <person name="Ireland A."/>
            <person name="Larimer J."/>
            <person name="McCowan C."/>
            <person name="Murphy C."/>
            <person name="Pearson M."/>
            <person name="Poon T.W."/>
            <person name="Priest M."/>
            <person name="Roberts A."/>
            <person name="Saif S."/>
            <person name="Shea T."/>
            <person name="Sykes S."/>
            <person name="Wortman J."/>
            <person name="Nusbaum C."/>
            <person name="Birren B."/>
        </authorList>
    </citation>
    <scope>NUCLEOTIDE SEQUENCE</scope>
    <source>
        <strain evidence="1">HDV247</strain>
    </source>
</reference>